<keyword evidence="7" id="KW-0788">Thiol protease</keyword>
<proteinExistence type="inferred from homology"/>
<dbReference type="InParanoid" id="B3RID9"/>
<evidence type="ECO:0000256" key="6">
    <source>
        <dbReference type="ARBA" id="ARBA00022801"/>
    </source>
</evidence>
<evidence type="ECO:0000256" key="2">
    <source>
        <dbReference type="ARBA" id="ARBA00009941"/>
    </source>
</evidence>
<name>B3RID9_TRIAD</name>
<feature type="chain" id="PRO_5002796656" description="legumain" evidence="9">
    <location>
        <begin position="20"/>
        <end position="436"/>
    </location>
</feature>
<dbReference type="PRINTS" id="PR00776">
    <property type="entry name" value="HEMOGLOBNASE"/>
</dbReference>
<protein>
    <recommendedName>
        <fullName evidence="3">legumain</fullName>
        <ecNumber evidence="3">3.4.22.34</ecNumber>
    </recommendedName>
</protein>
<feature type="active site" description="Nucleophile" evidence="8">
    <location>
        <position position="191"/>
    </location>
</feature>
<organism evidence="11 12">
    <name type="scientific">Trichoplax adhaerens</name>
    <name type="common">Trichoplax reptans</name>
    <dbReference type="NCBI Taxonomy" id="10228"/>
    <lineage>
        <taxon>Eukaryota</taxon>
        <taxon>Metazoa</taxon>
        <taxon>Placozoa</taxon>
        <taxon>Uniplacotomia</taxon>
        <taxon>Trichoplacea</taxon>
        <taxon>Trichoplacidae</taxon>
        <taxon>Trichoplax</taxon>
    </lineage>
</organism>
<evidence type="ECO:0000256" key="4">
    <source>
        <dbReference type="ARBA" id="ARBA00022670"/>
    </source>
</evidence>
<comment type="catalytic activity">
    <reaction evidence="1">
        <text>Hydrolysis of proteins and small molecule substrates at -Asn-|-Xaa- bonds.</text>
        <dbReference type="EC" id="3.4.22.34"/>
    </reaction>
</comment>
<dbReference type="HOGENOM" id="CLU_024160_0_0_1"/>
<dbReference type="OrthoDB" id="192611at2759"/>
<dbReference type="EMBL" id="DS985241">
    <property type="protein sequence ID" value="EDV29220.1"/>
    <property type="molecule type" value="Genomic_DNA"/>
</dbReference>
<dbReference type="AlphaFoldDB" id="B3RID9"/>
<comment type="similarity">
    <text evidence="2">Belongs to the peptidase C13 family.</text>
</comment>
<dbReference type="KEGG" id="tad:TRIADDRAFT_63455"/>
<dbReference type="CDD" id="cd21115">
    <property type="entry name" value="legumain_C"/>
    <property type="match status" value="1"/>
</dbReference>
<dbReference type="PANTHER" id="PTHR12000">
    <property type="entry name" value="HEMOGLOBINASE FAMILY MEMBER"/>
    <property type="match status" value="1"/>
</dbReference>
<dbReference type="GeneID" id="6749636"/>
<dbReference type="GO" id="GO:0005773">
    <property type="term" value="C:vacuole"/>
    <property type="evidence" value="ECO:0007669"/>
    <property type="project" value="GOC"/>
</dbReference>
<evidence type="ECO:0000256" key="5">
    <source>
        <dbReference type="ARBA" id="ARBA00022729"/>
    </source>
</evidence>
<evidence type="ECO:0000256" key="3">
    <source>
        <dbReference type="ARBA" id="ARBA00012628"/>
    </source>
</evidence>
<reference evidence="11 12" key="1">
    <citation type="journal article" date="2008" name="Nature">
        <title>The Trichoplax genome and the nature of placozoans.</title>
        <authorList>
            <person name="Srivastava M."/>
            <person name="Begovic E."/>
            <person name="Chapman J."/>
            <person name="Putnam N.H."/>
            <person name="Hellsten U."/>
            <person name="Kawashima T."/>
            <person name="Kuo A."/>
            <person name="Mitros T."/>
            <person name="Salamov A."/>
            <person name="Carpenter M.L."/>
            <person name="Signorovitch A.Y."/>
            <person name="Moreno M.A."/>
            <person name="Kamm K."/>
            <person name="Grimwood J."/>
            <person name="Schmutz J."/>
            <person name="Shapiro H."/>
            <person name="Grigoriev I.V."/>
            <person name="Buss L.W."/>
            <person name="Schierwater B."/>
            <person name="Dellaporta S.L."/>
            <person name="Rokhsar D.S."/>
        </authorList>
    </citation>
    <scope>NUCLEOTIDE SEQUENCE [LARGE SCALE GENOMIC DNA]</scope>
    <source>
        <strain evidence="11 12">Grell-BS-1999</strain>
    </source>
</reference>
<dbReference type="FunFam" id="1.10.132.130:FF:000001">
    <property type="entry name" value="Vacuolar-processing enzyme beta-isozyme"/>
    <property type="match status" value="1"/>
</dbReference>
<accession>B3RID9</accession>
<dbReference type="Gene3D" id="1.10.132.130">
    <property type="match status" value="1"/>
</dbReference>
<evidence type="ECO:0000256" key="7">
    <source>
        <dbReference type="ARBA" id="ARBA00022807"/>
    </source>
</evidence>
<sequence>MWKLTVIVVMTCLTGLLLALPSLHSREDDGKNWAVLVAGSNGWDNYRHQADICHAYQILHKNGFPDERIVVMMYDDIAENENNPTPGKIINRPYGPNVYANVLKDYTKNHVNPTNFINVLLGNADKVTGGSGKVLKSGPNDRVFINFVDHGAQGLVAFPEDILTAKMLNQTINQMYMKKMFKQLVIYVEACEAGSMFHNVLADNKNVYVTTASDPTHSSYACYYDRKRGTYLGDVYSINWMQNSDQADMQTETLIQQFDTVRRKTNTSKVCKYGDMSFDEEDLDNFQGDPKSNTPSKLFDPYPLPPMDTVAAPDVPVVILSNRITDATSKTERQHYIGQLEKLIEHREKIDKTIRSILIEAVENNFELAHHIMHHQKHDIKNFDCLHVMTKSFSEKCYNLGKNDYAMRMVYVLVNLCETERMTESMILSAINKICH</sequence>
<evidence type="ECO:0000259" key="10">
    <source>
        <dbReference type="Pfam" id="PF20985"/>
    </source>
</evidence>
<keyword evidence="6" id="KW-0378">Hydrolase</keyword>
<evidence type="ECO:0000313" key="12">
    <source>
        <dbReference type="Proteomes" id="UP000009022"/>
    </source>
</evidence>
<dbReference type="PANTHER" id="PTHR12000:SF42">
    <property type="entry name" value="LEGUMAIN"/>
    <property type="match status" value="1"/>
</dbReference>
<dbReference type="Proteomes" id="UP000009022">
    <property type="component" value="Unassembled WGS sequence"/>
</dbReference>
<dbReference type="FunFam" id="3.40.50.1460:FF:000006">
    <property type="entry name" value="Legumain"/>
    <property type="match status" value="1"/>
</dbReference>
<dbReference type="PhylomeDB" id="B3RID9"/>
<feature type="active site" evidence="8">
    <location>
        <position position="150"/>
    </location>
</feature>
<dbReference type="GO" id="GO:0051603">
    <property type="term" value="P:proteolysis involved in protein catabolic process"/>
    <property type="evidence" value="ECO:0000318"/>
    <property type="project" value="GO_Central"/>
</dbReference>
<dbReference type="Pfam" id="PF01650">
    <property type="entry name" value="Peptidase_C13"/>
    <property type="match status" value="1"/>
</dbReference>
<keyword evidence="4" id="KW-0645">Protease</keyword>
<dbReference type="GO" id="GO:0004197">
    <property type="term" value="F:cysteine-type endopeptidase activity"/>
    <property type="evidence" value="ECO:0000318"/>
    <property type="project" value="GO_Central"/>
</dbReference>
<dbReference type="PIRSF" id="PIRSF019663">
    <property type="entry name" value="Legumain"/>
    <property type="match status" value="1"/>
</dbReference>
<evidence type="ECO:0000256" key="9">
    <source>
        <dbReference type="SAM" id="SignalP"/>
    </source>
</evidence>
<evidence type="ECO:0000256" key="1">
    <source>
        <dbReference type="ARBA" id="ARBA00000810"/>
    </source>
</evidence>
<dbReference type="CTD" id="6749636"/>
<keyword evidence="5 9" id="KW-0732">Signal</keyword>
<dbReference type="InterPro" id="IPR046427">
    <property type="entry name" value="Legumain_prodom_sf"/>
</dbReference>
<gene>
    <name evidence="11" type="ORF">TRIADDRAFT_63455</name>
</gene>
<dbReference type="InterPro" id="IPR001096">
    <property type="entry name" value="Peptidase_C13"/>
</dbReference>
<feature type="signal peptide" evidence="9">
    <location>
        <begin position="1"/>
        <end position="19"/>
    </location>
</feature>
<dbReference type="STRING" id="10228.B3RID9"/>
<dbReference type="GO" id="GO:0006624">
    <property type="term" value="P:vacuolar protein processing"/>
    <property type="evidence" value="ECO:0000318"/>
    <property type="project" value="GO_Central"/>
</dbReference>
<evidence type="ECO:0000313" key="11">
    <source>
        <dbReference type="EMBL" id="EDV29220.1"/>
    </source>
</evidence>
<dbReference type="eggNOG" id="KOG1348">
    <property type="taxonomic scope" value="Eukaryota"/>
</dbReference>
<dbReference type="RefSeq" id="XP_002108422.1">
    <property type="nucleotide sequence ID" value="XM_002108386.1"/>
</dbReference>
<feature type="domain" description="Legumain prodomain" evidence="10">
    <location>
        <begin position="339"/>
        <end position="435"/>
    </location>
</feature>
<keyword evidence="12" id="KW-1185">Reference proteome</keyword>
<dbReference type="EC" id="3.4.22.34" evidence="3"/>
<dbReference type="Pfam" id="PF20985">
    <property type="entry name" value="Legum_prodom"/>
    <property type="match status" value="1"/>
</dbReference>
<evidence type="ECO:0000256" key="8">
    <source>
        <dbReference type="PIRSR" id="PIRSR019663-1"/>
    </source>
</evidence>
<dbReference type="OMA" id="YPIDRIC"/>
<dbReference type="FunCoup" id="B3RID9">
    <property type="interactions" value="389"/>
</dbReference>
<dbReference type="Gene3D" id="3.40.50.1460">
    <property type="match status" value="1"/>
</dbReference>
<dbReference type="InterPro" id="IPR048501">
    <property type="entry name" value="Legum_prodom"/>
</dbReference>